<gene>
    <name evidence="1" type="ORF">L1987_58927</name>
</gene>
<dbReference type="EMBL" id="CM042037">
    <property type="protein sequence ID" value="KAI3741256.1"/>
    <property type="molecule type" value="Genomic_DNA"/>
</dbReference>
<reference evidence="2" key="1">
    <citation type="journal article" date="2022" name="Mol. Ecol. Resour.">
        <title>The genomes of chicory, endive, great burdock and yacon provide insights into Asteraceae palaeo-polyploidization history and plant inulin production.</title>
        <authorList>
            <person name="Fan W."/>
            <person name="Wang S."/>
            <person name="Wang H."/>
            <person name="Wang A."/>
            <person name="Jiang F."/>
            <person name="Liu H."/>
            <person name="Zhao H."/>
            <person name="Xu D."/>
            <person name="Zhang Y."/>
        </authorList>
    </citation>
    <scope>NUCLEOTIDE SEQUENCE [LARGE SCALE GENOMIC DNA]</scope>
    <source>
        <strain evidence="2">cv. Yunnan</strain>
    </source>
</reference>
<sequence>MMRSGRTKEEIHAAVNYVTSLCATEVASCWKEDVLVISISDKFLRLTLQLISRYANWLSAGLSARRTRNLGSNSPFEWALAAAPDDLIINDLDNLAGEICVGNVFEVLNSCSTEVLDLVKSSILQGGKSVIPSVIDSVIVEKSNEELKQLHGIVAAYRMTKKPPPVRHSHYVAGVFFWMPSEARKTETSLQRIRLGAQRRAGATLDVSDHNVSETDRICMQLFLHIQLMRKKMVNSAKEGMKRKQPHKKFVESCMMLLLIWILIQQCVMFSILLQVNQGIKPIKYVEFCVYRLQNESSL</sequence>
<accession>A0ACB9D432</accession>
<name>A0ACB9D432_9ASTR</name>
<evidence type="ECO:0000313" key="2">
    <source>
        <dbReference type="Proteomes" id="UP001056120"/>
    </source>
</evidence>
<evidence type="ECO:0000313" key="1">
    <source>
        <dbReference type="EMBL" id="KAI3741256.1"/>
    </source>
</evidence>
<comment type="caution">
    <text evidence="1">The sequence shown here is derived from an EMBL/GenBank/DDBJ whole genome shotgun (WGS) entry which is preliminary data.</text>
</comment>
<keyword evidence="2" id="KW-1185">Reference proteome</keyword>
<organism evidence="1 2">
    <name type="scientific">Smallanthus sonchifolius</name>
    <dbReference type="NCBI Taxonomy" id="185202"/>
    <lineage>
        <taxon>Eukaryota</taxon>
        <taxon>Viridiplantae</taxon>
        <taxon>Streptophyta</taxon>
        <taxon>Embryophyta</taxon>
        <taxon>Tracheophyta</taxon>
        <taxon>Spermatophyta</taxon>
        <taxon>Magnoliopsida</taxon>
        <taxon>eudicotyledons</taxon>
        <taxon>Gunneridae</taxon>
        <taxon>Pentapetalae</taxon>
        <taxon>asterids</taxon>
        <taxon>campanulids</taxon>
        <taxon>Asterales</taxon>
        <taxon>Asteraceae</taxon>
        <taxon>Asteroideae</taxon>
        <taxon>Heliantheae alliance</taxon>
        <taxon>Millerieae</taxon>
        <taxon>Smallanthus</taxon>
    </lineage>
</organism>
<reference evidence="1 2" key="2">
    <citation type="journal article" date="2022" name="Mol. Ecol. Resour.">
        <title>The genomes of chicory, endive, great burdock and yacon provide insights into Asteraceae paleo-polyploidization history and plant inulin production.</title>
        <authorList>
            <person name="Fan W."/>
            <person name="Wang S."/>
            <person name="Wang H."/>
            <person name="Wang A."/>
            <person name="Jiang F."/>
            <person name="Liu H."/>
            <person name="Zhao H."/>
            <person name="Xu D."/>
            <person name="Zhang Y."/>
        </authorList>
    </citation>
    <scope>NUCLEOTIDE SEQUENCE [LARGE SCALE GENOMIC DNA]</scope>
    <source>
        <strain evidence="2">cv. Yunnan</strain>
        <tissue evidence="1">Leaves</tissue>
    </source>
</reference>
<protein>
    <submittedName>
        <fullName evidence="1">Uncharacterized protein</fullName>
    </submittedName>
</protein>
<dbReference type="Proteomes" id="UP001056120">
    <property type="component" value="Linkage Group LG20"/>
</dbReference>
<proteinExistence type="predicted"/>